<comment type="subunit">
    <text evidence="8">Monomer.</text>
</comment>
<feature type="domain" description="tRNA synthetases class I (E and Q) anti-codon binding" evidence="12">
    <location>
        <begin position="462"/>
        <end position="534"/>
    </location>
</feature>
<dbReference type="PANTHER" id="PTHR43097">
    <property type="entry name" value="GLUTAMINE-TRNA LIGASE"/>
    <property type="match status" value="1"/>
</dbReference>
<gene>
    <name evidence="8" type="primary">glnS</name>
    <name evidence="13" type="ORF">JFN88_12005</name>
</gene>
<proteinExistence type="inferred from homology"/>
<feature type="short sequence motif" description="'HIGH' region" evidence="8">
    <location>
        <begin position="40"/>
        <end position="50"/>
    </location>
</feature>
<dbReference type="InterPro" id="IPR049437">
    <property type="entry name" value="tRNA-synt_1c_C2"/>
</dbReference>
<protein>
    <recommendedName>
        <fullName evidence="8">Glutamine--tRNA ligase</fullName>
        <ecNumber evidence="8">6.1.1.18</ecNumber>
    </recommendedName>
    <alternativeName>
        <fullName evidence="8">Glutaminyl-tRNA synthetase</fullName>
        <shortName evidence="8">GlnRS</shortName>
    </alternativeName>
</protein>
<keyword evidence="4 8" id="KW-0067">ATP-binding</keyword>
<evidence type="ECO:0000259" key="11">
    <source>
        <dbReference type="Pfam" id="PF03950"/>
    </source>
</evidence>
<comment type="catalytic activity">
    <reaction evidence="7 8">
        <text>tRNA(Gln) + L-glutamine + ATP = L-glutaminyl-tRNA(Gln) + AMP + diphosphate</text>
        <dbReference type="Rhea" id="RHEA:20121"/>
        <dbReference type="Rhea" id="RHEA-COMP:9662"/>
        <dbReference type="Rhea" id="RHEA-COMP:9681"/>
        <dbReference type="ChEBI" id="CHEBI:30616"/>
        <dbReference type="ChEBI" id="CHEBI:33019"/>
        <dbReference type="ChEBI" id="CHEBI:58359"/>
        <dbReference type="ChEBI" id="CHEBI:78442"/>
        <dbReference type="ChEBI" id="CHEBI:78521"/>
        <dbReference type="ChEBI" id="CHEBI:456215"/>
        <dbReference type="EC" id="6.1.1.18"/>
    </reaction>
</comment>
<dbReference type="SUPFAM" id="SSF52374">
    <property type="entry name" value="Nucleotidylyl transferase"/>
    <property type="match status" value="1"/>
</dbReference>
<dbReference type="InterPro" id="IPR020056">
    <property type="entry name" value="Rbsml_bL25/Gln-tRNA_synth_N"/>
</dbReference>
<dbReference type="FunFam" id="3.90.800.10:FF:000001">
    <property type="entry name" value="Glutamine--tRNA ligase"/>
    <property type="match status" value="1"/>
</dbReference>
<evidence type="ECO:0000313" key="13">
    <source>
        <dbReference type="EMBL" id="MBJ6361989.1"/>
    </source>
</evidence>
<dbReference type="Pfam" id="PF00749">
    <property type="entry name" value="tRNA-synt_1c"/>
    <property type="match status" value="1"/>
</dbReference>
<dbReference type="InterPro" id="IPR050132">
    <property type="entry name" value="Gln/Glu-tRNA_Ligase"/>
</dbReference>
<dbReference type="PANTHER" id="PTHR43097:SF5">
    <property type="entry name" value="GLUTAMATE--TRNA LIGASE"/>
    <property type="match status" value="1"/>
</dbReference>
<dbReference type="Gene3D" id="3.90.800.10">
    <property type="entry name" value="Glutamyl-tRNA Synthetase, Domain 3"/>
    <property type="match status" value="1"/>
</dbReference>
<dbReference type="InterPro" id="IPR020061">
    <property type="entry name" value="Glu_tRNA_lig_a-bdl"/>
</dbReference>
<dbReference type="InterPro" id="IPR022861">
    <property type="entry name" value="Gln_tRNA_ligase_bac"/>
</dbReference>
<comment type="similarity">
    <text evidence="8 9">Belongs to the class-I aminoacyl-tRNA synthetase family.</text>
</comment>
<dbReference type="HAMAP" id="MF_00126">
    <property type="entry name" value="Gln_tRNA_synth"/>
    <property type="match status" value="1"/>
</dbReference>
<keyword evidence="14" id="KW-1185">Reference proteome</keyword>
<dbReference type="GO" id="GO:0006424">
    <property type="term" value="P:glutamyl-tRNA aminoacylation"/>
    <property type="evidence" value="ECO:0007669"/>
    <property type="project" value="UniProtKB-UniRule"/>
</dbReference>
<dbReference type="Gene3D" id="1.10.1160.10">
    <property type="entry name" value="Glutamyl-trna Synthetase, Domain 2"/>
    <property type="match status" value="1"/>
</dbReference>
<feature type="domain" description="Glutamyl/glutaminyl-tRNA synthetase class Ib anti-codon binding" evidence="11">
    <location>
        <begin position="345"/>
        <end position="445"/>
    </location>
</feature>
<comment type="caution">
    <text evidence="8">Lacks conserved residue(s) required for the propagation of feature annotation.</text>
</comment>
<dbReference type="InterPro" id="IPR001412">
    <property type="entry name" value="aa-tRNA-synth_I_CS"/>
</dbReference>
<evidence type="ECO:0000256" key="9">
    <source>
        <dbReference type="RuleBase" id="RU363037"/>
    </source>
</evidence>
<dbReference type="SUPFAM" id="SSF50715">
    <property type="entry name" value="Ribosomal protein L25-like"/>
    <property type="match status" value="1"/>
</dbReference>
<dbReference type="PRINTS" id="PR00987">
    <property type="entry name" value="TRNASYNTHGLU"/>
</dbReference>
<comment type="subcellular location">
    <subcellularLocation>
        <location evidence="8">Cytoplasm</location>
    </subcellularLocation>
</comment>
<accession>A0A934MR48</accession>
<evidence type="ECO:0000256" key="3">
    <source>
        <dbReference type="ARBA" id="ARBA00022741"/>
    </source>
</evidence>
<dbReference type="GO" id="GO:0006425">
    <property type="term" value="P:glutaminyl-tRNA aminoacylation"/>
    <property type="evidence" value="ECO:0007669"/>
    <property type="project" value="UniProtKB-UniRule"/>
</dbReference>
<dbReference type="GO" id="GO:0004819">
    <property type="term" value="F:glutamine-tRNA ligase activity"/>
    <property type="evidence" value="ECO:0007669"/>
    <property type="project" value="UniProtKB-UniRule"/>
</dbReference>
<dbReference type="Proteomes" id="UP000640274">
    <property type="component" value="Unassembled WGS sequence"/>
</dbReference>
<dbReference type="GO" id="GO:0005829">
    <property type="term" value="C:cytosol"/>
    <property type="evidence" value="ECO:0007669"/>
    <property type="project" value="TreeGrafter"/>
</dbReference>
<evidence type="ECO:0000256" key="6">
    <source>
        <dbReference type="ARBA" id="ARBA00023146"/>
    </source>
</evidence>
<evidence type="ECO:0000256" key="8">
    <source>
        <dbReference type="HAMAP-Rule" id="MF_00126"/>
    </source>
</evidence>
<organism evidence="13 14">
    <name type="scientific">Paenibacillus roseus</name>
    <dbReference type="NCBI Taxonomy" id="2798579"/>
    <lineage>
        <taxon>Bacteria</taxon>
        <taxon>Bacillati</taxon>
        <taxon>Bacillota</taxon>
        <taxon>Bacilli</taxon>
        <taxon>Bacillales</taxon>
        <taxon>Paenibacillaceae</taxon>
        <taxon>Paenibacillus</taxon>
    </lineage>
</organism>
<evidence type="ECO:0000313" key="14">
    <source>
        <dbReference type="Proteomes" id="UP000640274"/>
    </source>
</evidence>
<dbReference type="EC" id="6.1.1.18" evidence="8"/>
<dbReference type="InterPro" id="IPR011035">
    <property type="entry name" value="Ribosomal_bL25/Gln-tRNA_synth"/>
</dbReference>
<dbReference type="NCBIfam" id="NF011291">
    <property type="entry name" value="PRK14703.1"/>
    <property type="match status" value="1"/>
</dbReference>
<evidence type="ECO:0000256" key="5">
    <source>
        <dbReference type="ARBA" id="ARBA00022917"/>
    </source>
</evidence>
<keyword evidence="6 8" id="KW-0030">Aminoacyl-tRNA synthetase</keyword>
<reference evidence="13" key="1">
    <citation type="submission" date="2020-12" db="EMBL/GenBank/DDBJ databases">
        <authorList>
            <person name="Huq M.A."/>
        </authorList>
    </citation>
    <scope>NUCLEOTIDE SEQUENCE</scope>
    <source>
        <strain evidence="13">MAHUQ-46</strain>
    </source>
</reference>
<evidence type="ECO:0000256" key="4">
    <source>
        <dbReference type="ARBA" id="ARBA00022840"/>
    </source>
</evidence>
<dbReference type="FunFam" id="2.40.240.10:FF:000001">
    <property type="entry name" value="Glutamine--tRNA ligase"/>
    <property type="match status" value="1"/>
</dbReference>
<dbReference type="Gene3D" id="3.40.50.620">
    <property type="entry name" value="HUPs"/>
    <property type="match status" value="1"/>
</dbReference>
<dbReference type="Gene3D" id="2.40.240.10">
    <property type="entry name" value="Ribosomal Protein L25, Chain P"/>
    <property type="match status" value="2"/>
</dbReference>
<feature type="binding site" evidence="8">
    <location>
        <begin position="274"/>
        <end position="276"/>
    </location>
    <ligand>
        <name>ATP</name>
        <dbReference type="ChEBI" id="CHEBI:30616"/>
    </ligand>
</feature>
<feature type="binding site" evidence="8">
    <location>
        <position position="73"/>
    </location>
    <ligand>
        <name>L-glutamine</name>
        <dbReference type="ChEBI" id="CHEBI:58359"/>
    </ligand>
</feature>
<feature type="binding site" evidence="8">
    <location>
        <position position="217"/>
    </location>
    <ligand>
        <name>L-glutamine</name>
        <dbReference type="ChEBI" id="CHEBI:58359"/>
    </ligand>
</feature>
<evidence type="ECO:0000259" key="10">
    <source>
        <dbReference type="Pfam" id="PF00749"/>
    </source>
</evidence>
<feature type="domain" description="Glutamyl/glutaminyl-tRNA synthetase class Ib catalytic" evidence="10">
    <location>
        <begin position="33"/>
        <end position="342"/>
    </location>
</feature>
<dbReference type="Pfam" id="PF03950">
    <property type="entry name" value="tRNA-synt_1c_C"/>
    <property type="match status" value="1"/>
</dbReference>
<feature type="binding site" evidence="8">
    <location>
        <begin position="41"/>
        <end position="43"/>
    </location>
    <ligand>
        <name>ATP</name>
        <dbReference type="ChEBI" id="CHEBI:30616"/>
    </ligand>
</feature>
<keyword evidence="5 8" id="KW-0648">Protein biosynthesis</keyword>
<dbReference type="CDD" id="cd00807">
    <property type="entry name" value="GlnRS_core"/>
    <property type="match status" value="1"/>
</dbReference>
<comment type="caution">
    <text evidence="13">The sequence shown here is derived from an EMBL/GenBank/DDBJ whole genome shotgun (WGS) entry which is preliminary data.</text>
</comment>
<dbReference type="InterPro" id="IPR020059">
    <property type="entry name" value="Glu/Gln-tRNA-synth_Ib_codon-bd"/>
</dbReference>
<dbReference type="InterPro" id="IPR004514">
    <property type="entry name" value="Gln-tRNA-synth"/>
</dbReference>
<dbReference type="FunFam" id="3.40.50.620:FF:000037">
    <property type="entry name" value="Glutamine--tRNA ligase cytoplasmic"/>
    <property type="match status" value="1"/>
</dbReference>
<feature type="binding site" evidence="8">
    <location>
        <begin position="266"/>
        <end position="267"/>
    </location>
    <ligand>
        <name>ATP</name>
        <dbReference type="ChEBI" id="CHEBI:30616"/>
    </ligand>
</feature>
<sequence length="559" mass="64346">MQERLIAVENKTSSSNFIKSIVSDDLKSGKVNEVITRFPPEPNGYLHIGHAKSICLNFELADEFGGKTNLRFDDTNPLKEDTEYVDSIQKDVQWLGFEWDDLRFASDYFGEMYDRARKLIEKGLAYVCDLNAEQIRETRGTLTQPGTASPYRDRSVEENLDLFSRMRSGEFKDGEKVLRAKIDMASPNINLRDPVLYRISHAHHHRTGDAWCIYPMYDFAHPLGDAIEGISHSICTLEFEDHRPLYDWVIEEAEMSATPKQYEFARLNVTNTVMSKRKLKQLVDENVVDGWDDPRMPTISGLRRKGYTAKALRSFCREIGVSRASSIVDERMLEHFIREDLKLKANRTMAVLRPLKVVITNYPEGEVEWLEAENNSENEELGSRKIPFSREIYIEQDDFMENPPSKYFRLFPGNEVRLKHAYFIVCQEVIKDDQGNVIELRCTYDPKTKSGSGFTERKVKGTIHWVEASQAQAVEFRLYEPLITDEAEEEGKPFLECINPNSLEVLSGFVEPNMAGAKGNEKFQFFRHGYFNVDPHLEAEGHLVFNRIVSLKSSFNPKA</sequence>
<evidence type="ECO:0000256" key="7">
    <source>
        <dbReference type="ARBA" id="ARBA00048270"/>
    </source>
</evidence>
<dbReference type="RefSeq" id="WP_199019537.1">
    <property type="nucleotide sequence ID" value="NZ_JAELUP010000062.1"/>
</dbReference>
<evidence type="ECO:0000259" key="12">
    <source>
        <dbReference type="Pfam" id="PF20974"/>
    </source>
</evidence>
<name>A0A934MR48_9BACL</name>
<dbReference type="AlphaFoldDB" id="A0A934MR48"/>
<feature type="binding site" evidence="8">
    <location>
        <begin position="47"/>
        <end position="53"/>
    </location>
    <ligand>
        <name>ATP</name>
        <dbReference type="ChEBI" id="CHEBI:30616"/>
    </ligand>
</feature>
<evidence type="ECO:0000256" key="1">
    <source>
        <dbReference type="ARBA" id="ARBA00022490"/>
    </source>
</evidence>
<dbReference type="PROSITE" id="PS00178">
    <property type="entry name" value="AA_TRNA_LIGASE_I"/>
    <property type="match status" value="1"/>
</dbReference>
<feature type="short sequence motif" description="'KMSKS' region" evidence="8">
    <location>
        <begin position="273"/>
        <end position="277"/>
    </location>
</feature>
<evidence type="ECO:0000256" key="2">
    <source>
        <dbReference type="ARBA" id="ARBA00022598"/>
    </source>
</evidence>
<dbReference type="FunFam" id="1.10.1160.10:FF:000001">
    <property type="entry name" value="Glutamine--tRNA ligase"/>
    <property type="match status" value="1"/>
</dbReference>
<dbReference type="InterPro" id="IPR014729">
    <property type="entry name" value="Rossmann-like_a/b/a_fold"/>
</dbReference>
<keyword evidence="2 8" id="KW-0436">Ligase</keyword>
<feature type="binding site" evidence="8">
    <location>
        <position position="236"/>
    </location>
    <ligand>
        <name>ATP</name>
        <dbReference type="ChEBI" id="CHEBI:30616"/>
    </ligand>
</feature>
<dbReference type="NCBIfam" id="TIGR00440">
    <property type="entry name" value="glnS"/>
    <property type="match status" value="1"/>
</dbReference>
<dbReference type="EMBL" id="JAELUP010000062">
    <property type="protein sequence ID" value="MBJ6361989.1"/>
    <property type="molecule type" value="Genomic_DNA"/>
</dbReference>
<dbReference type="Pfam" id="PF20974">
    <property type="entry name" value="tRNA-synt_1c_C2"/>
    <property type="match status" value="1"/>
</dbReference>
<dbReference type="InterPro" id="IPR000924">
    <property type="entry name" value="Glu/Gln-tRNA-synth"/>
</dbReference>
<keyword evidence="3 8" id="KW-0547">Nucleotide-binding</keyword>
<dbReference type="GO" id="GO:0005524">
    <property type="term" value="F:ATP binding"/>
    <property type="evidence" value="ECO:0007669"/>
    <property type="project" value="UniProtKB-UniRule"/>
</dbReference>
<keyword evidence="1 8" id="KW-0963">Cytoplasm</keyword>
<dbReference type="InterPro" id="IPR020058">
    <property type="entry name" value="Glu/Gln-tRNA-synth_Ib_cat-dom"/>
</dbReference>